<feature type="domain" description="G-protein coupled receptors family 2 profile 2" evidence="19">
    <location>
        <begin position="556"/>
        <end position="801"/>
    </location>
</feature>
<dbReference type="InterPro" id="IPR043159">
    <property type="entry name" value="Lectin_gal-bd_sf"/>
</dbReference>
<feature type="transmembrane region" description="Helical" evidence="14">
    <location>
        <begin position="617"/>
        <end position="639"/>
    </location>
</feature>
<dbReference type="InterPro" id="IPR001879">
    <property type="entry name" value="GPCR_2_extracellular_dom"/>
</dbReference>
<dbReference type="Gene3D" id="1.20.1070.10">
    <property type="entry name" value="Rhodopsin 7-helix transmembrane proteins"/>
    <property type="match status" value="1"/>
</dbReference>
<keyword evidence="9 14" id="KW-0472">Membrane</keyword>
<evidence type="ECO:0000256" key="1">
    <source>
        <dbReference type="ARBA" id="ARBA00004651"/>
    </source>
</evidence>
<name>A0A8R1I026_CAEJA</name>
<evidence type="ECO:0000256" key="4">
    <source>
        <dbReference type="ARBA" id="ARBA00022692"/>
    </source>
</evidence>
<dbReference type="Pfam" id="PF02793">
    <property type="entry name" value="HRM"/>
    <property type="match status" value="1"/>
</dbReference>
<protein>
    <recommendedName>
        <fullName evidence="22">Latrophilin Cirl</fullName>
    </recommendedName>
</protein>
<reference evidence="20" key="2">
    <citation type="submission" date="2022-06" db="UniProtKB">
        <authorList>
            <consortium name="EnsemblMetazoa"/>
        </authorList>
    </citation>
    <scope>IDENTIFICATION</scope>
    <source>
        <strain evidence="20">DF5081</strain>
    </source>
</reference>
<dbReference type="PANTHER" id="PTHR12011">
    <property type="entry name" value="ADHESION G-PROTEIN COUPLED RECEPTOR"/>
    <property type="match status" value="1"/>
</dbReference>
<feature type="transmembrane region" description="Helical" evidence="14">
    <location>
        <begin position="699"/>
        <end position="718"/>
    </location>
</feature>
<evidence type="ECO:0000256" key="11">
    <source>
        <dbReference type="ARBA" id="ARBA00023170"/>
    </source>
</evidence>
<keyword evidence="4 14" id="KW-0812">Transmembrane</keyword>
<evidence type="ECO:0000256" key="8">
    <source>
        <dbReference type="ARBA" id="ARBA00023040"/>
    </source>
</evidence>
<keyword evidence="11" id="KW-0675">Receptor</keyword>
<feature type="transmembrane region" description="Helical" evidence="14">
    <location>
        <begin position="753"/>
        <end position="770"/>
    </location>
</feature>
<keyword evidence="3" id="KW-1003">Cell membrane</keyword>
<comment type="subcellular location">
    <subcellularLocation>
        <location evidence="1">Cell membrane</location>
        <topology evidence="1">Multi-pass membrane protein</topology>
    </subcellularLocation>
</comment>
<keyword evidence="10" id="KW-1015">Disulfide bond</keyword>
<dbReference type="InterPro" id="IPR000832">
    <property type="entry name" value="GPCR_2_secretin-like"/>
</dbReference>
<keyword evidence="12" id="KW-0807">Transducer</keyword>
<feature type="domain" description="G-protein coupled receptors family 2 profile 1" evidence="17">
    <location>
        <begin position="185"/>
        <end position="244"/>
    </location>
</feature>
<feature type="region of interest" description="Disordered" evidence="13">
    <location>
        <begin position="145"/>
        <end position="172"/>
    </location>
</feature>
<dbReference type="GO" id="GO:0030246">
    <property type="term" value="F:carbohydrate binding"/>
    <property type="evidence" value="ECO:0007669"/>
    <property type="project" value="UniProtKB-KW"/>
</dbReference>
<keyword evidence="8" id="KW-0297">G-protein coupled receptor</keyword>
<feature type="transmembrane region" description="Helical" evidence="14">
    <location>
        <begin position="593"/>
        <end position="611"/>
    </location>
</feature>
<dbReference type="InterPro" id="IPR057244">
    <property type="entry name" value="GAIN_B"/>
</dbReference>
<accession>A0A8R1I026</accession>
<feature type="signal peptide" evidence="15">
    <location>
        <begin position="1"/>
        <end position="28"/>
    </location>
</feature>
<dbReference type="EnsemblMetazoa" id="CJA16988a.1">
    <property type="protein sequence ID" value="CJA16988a.1"/>
    <property type="gene ID" value="WBGene00136194"/>
</dbReference>
<dbReference type="GO" id="GO:0004930">
    <property type="term" value="F:G protein-coupled receptor activity"/>
    <property type="evidence" value="ECO:0007669"/>
    <property type="project" value="UniProtKB-KW"/>
</dbReference>
<dbReference type="Gene3D" id="4.10.1240.10">
    <property type="entry name" value="GPCR, family 2, extracellular hormone receptor domain"/>
    <property type="match status" value="1"/>
</dbReference>
<keyword evidence="21" id="KW-1185">Reference proteome</keyword>
<dbReference type="InterPro" id="IPR032471">
    <property type="entry name" value="AGRL2-4_GAIN_subdom_A"/>
</dbReference>
<feature type="region of interest" description="Disordered" evidence="13">
    <location>
        <begin position="958"/>
        <end position="1018"/>
    </location>
</feature>
<dbReference type="InterPro" id="IPR017981">
    <property type="entry name" value="GPCR_2-like_7TM"/>
</dbReference>
<dbReference type="InterPro" id="IPR000922">
    <property type="entry name" value="Lectin_gal-bd_dom"/>
</dbReference>
<dbReference type="PROSITE" id="PS50227">
    <property type="entry name" value="G_PROTEIN_RECEP_F2_3"/>
    <property type="match status" value="1"/>
</dbReference>
<evidence type="ECO:0008006" key="22">
    <source>
        <dbReference type="Google" id="ProtNLM"/>
    </source>
</evidence>
<feature type="region of interest" description="Disordered" evidence="13">
    <location>
        <begin position="819"/>
        <end position="843"/>
    </location>
</feature>
<reference evidence="21" key="1">
    <citation type="submission" date="2010-08" db="EMBL/GenBank/DDBJ databases">
        <authorList>
            <consortium name="Caenorhabditis japonica Sequencing Consortium"/>
            <person name="Wilson R.K."/>
        </authorList>
    </citation>
    <scope>NUCLEOTIDE SEQUENCE [LARGE SCALE GENOMIC DNA]</scope>
    <source>
        <strain evidence="21">DF5081</strain>
    </source>
</reference>
<dbReference type="FunFam" id="1.20.1070.10:FF:000352">
    <property type="entry name" value="Latrophilin-like protein 1"/>
    <property type="match status" value="1"/>
</dbReference>
<dbReference type="PRINTS" id="PR00249">
    <property type="entry name" value="GPCRSECRETIN"/>
</dbReference>
<dbReference type="Pfam" id="PF00002">
    <property type="entry name" value="7tm_2"/>
    <property type="match status" value="1"/>
</dbReference>
<evidence type="ECO:0000259" key="19">
    <source>
        <dbReference type="PROSITE" id="PS50261"/>
    </source>
</evidence>
<comment type="similarity">
    <text evidence="2">Belongs to the G-protein coupled receptor 2 family. LN-TM7 subfamily.</text>
</comment>
<feature type="domain" description="GAIN-B" evidence="16">
    <location>
        <begin position="364"/>
        <end position="547"/>
    </location>
</feature>
<evidence type="ECO:0000256" key="12">
    <source>
        <dbReference type="ARBA" id="ARBA00023224"/>
    </source>
</evidence>
<evidence type="ECO:0000256" key="13">
    <source>
        <dbReference type="SAM" id="MobiDB-lite"/>
    </source>
</evidence>
<dbReference type="GO" id="GO:0097264">
    <property type="term" value="P:self proteolysis"/>
    <property type="evidence" value="ECO:0007669"/>
    <property type="project" value="EnsemblMetazoa"/>
</dbReference>
<dbReference type="InterPro" id="IPR048072">
    <property type="entry name" value="7tmB2_latrophilin-like"/>
</dbReference>
<evidence type="ECO:0000256" key="14">
    <source>
        <dbReference type="SAM" id="Phobius"/>
    </source>
</evidence>
<evidence type="ECO:0000256" key="9">
    <source>
        <dbReference type="ARBA" id="ARBA00023136"/>
    </source>
</evidence>
<dbReference type="FunFam" id="2.60.220.50:FF:000050">
    <property type="entry name" value="Latrophilin-like protein 1"/>
    <property type="match status" value="1"/>
</dbReference>
<evidence type="ECO:0000259" key="17">
    <source>
        <dbReference type="PROSITE" id="PS50227"/>
    </source>
</evidence>
<evidence type="ECO:0000256" key="7">
    <source>
        <dbReference type="ARBA" id="ARBA00022989"/>
    </source>
</evidence>
<keyword evidence="7 14" id="KW-1133">Transmembrane helix</keyword>
<organism evidence="20 21">
    <name type="scientific">Caenorhabditis japonica</name>
    <dbReference type="NCBI Taxonomy" id="281687"/>
    <lineage>
        <taxon>Eukaryota</taxon>
        <taxon>Metazoa</taxon>
        <taxon>Ecdysozoa</taxon>
        <taxon>Nematoda</taxon>
        <taxon>Chromadorea</taxon>
        <taxon>Rhabditida</taxon>
        <taxon>Rhabditina</taxon>
        <taxon>Rhabditomorpha</taxon>
        <taxon>Rhabditoidea</taxon>
        <taxon>Rhabditidae</taxon>
        <taxon>Peloderinae</taxon>
        <taxon>Caenorhabditis</taxon>
    </lineage>
</organism>
<dbReference type="InterPro" id="IPR000203">
    <property type="entry name" value="GPS"/>
</dbReference>
<dbReference type="PROSITE" id="PS50228">
    <property type="entry name" value="SUEL_LECTIN"/>
    <property type="match status" value="1"/>
</dbReference>
<dbReference type="InterPro" id="IPR036445">
    <property type="entry name" value="GPCR_2_extracell_dom_sf"/>
</dbReference>
<dbReference type="GO" id="GO:0009952">
    <property type="term" value="P:anterior/posterior pattern specification"/>
    <property type="evidence" value="ECO:0007669"/>
    <property type="project" value="EnsemblMetazoa"/>
</dbReference>
<dbReference type="Pfam" id="PF16489">
    <property type="entry name" value="GAIN"/>
    <property type="match status" value="1"/>
</dbReference>
<dbReference type="GO" id="GO:0009792">
    <property type="term" value="P:embryo development ending in birth or egg hatching"/>
    <property type="evidence" value="ECO:0007669"/>
    <property type="project" value="EnsemblMetazoa"/>
</dbReference>
<dbReference type="FunFam" id="4.10.1240.10:FF:000037">
    <property type="entry name" value="Latrophilin-like protein 1"/>
    <property type="match status" value="1"/>
</dbReference>
<feature type="transmembrane region" description="Helical" evidence="14">
    <location>
        <begin position="659"/>
        <end position="679"/>
    </location>
</feature>
<keyword evidence="6" id="KW-0430">Lectin</keyword>
<feature type="chain" id="PRO_5035748367" description="Latrophilin Cirl" evidence="15">
    <location>
        <begin position="29"/>
        <end position="1037"/>
    </location>
</feature>
<dbReference type="Pfam" id="PF02140">
    <property type="entry name" value="SUEL_Lectin"/>
    <property type="match status" value="1"/>
</dbReference>
<evidence type="ECO:0000259" key="18">
    <source>
        <dbReference type="PROSITE" id="PS50228"/>
    </source>
</evidence>
<evidence type="ECO:0000256" key="2">
    <source>
        <dbReference type="ARBA" id="ARBA00010933"/>
    </source>
</evidence>
<keyword evidence="5 15" id="KW-0732">Signal</keyword>
<dbReference type="PANTHER" id="PTHR12011:SF467">
    <property type="entry name" value="LATROPHILIN-LIKE PROTEIN 1"/>
    <property type="match status" value="1"/>
</dbReference>
<feature type="compositionally biased region" description="Low complexity" evidence="13">
    <location>
        <begin position="145"/>
        <end position="156"/>
    </location>
</feature>
<dbReference type="Gene3D" id="2.60.120.740">
    <property type="match status" value="1"/>
</dbReference>
<feature type="domain" description="SUEL-type lectin" evidence="18">
    <location>
        <begin position="45"/>
        <end position="136"/>
    </location>
</feature>
<dbReference type="FunFam" id="2.60.120.740:FF:000001">
    <property type="entry name" value="Adhesion G protein-coupled receptor L2"/>
    <property type="match status" value="1"/>
</dbReference>
<sequence>MRRLHTSTTRSLLPAFLTLCLLSSGTIGAGSKPTIDENGIISQTICDGEPAELNCPSGKVISIVLGNYGRFSVAVCLPDTDIVPDNNNCQNHKTKSILEKKCNGHTECRFEMTNATFIEDPCPNTPKYLEVKYDCIIDATTTTSTTTSATTSSDSSLIVGGEDEDEGPKDALNSRHVTAAPKRKEDLYCSSVNRRGVNWQNTKAGTTSSAPCPEGSNGKQLWMCSSDGHWSTENPNSAGCLSDWLPHKIGYLNTAIANRDASALPELLRIIGPETRRPMVGGDLPKVLHLLERTVEQVSEETWASHHMSLVNKGLVEVMNYVIRNQEIWESWESKLQKEYASRFIQAAEKAMIASAKQMSKSAESNIIVQPSIIVEVSHKIATTKQPTDYILFPSAALWSGQTVDNVNIPQDAIVRISKEDTQVLFSSFDNLGSHMTPSDLVVVPSGSEEPITRKRRVVSRIVGATLIEHGRERKVDRLKQNVRITFYHKESAVRHMDSPVCVWWDNQKLDWSPTGCRLSFHNKTMTTCDCDHLTHFAVLMDVHGHDLDEIDATLLTLLTYVGCIISIVCLLLTLFSYMVFSRNGGDRVFIHQNLCLSLALAEITFLAGIARTDDSVQCGIIAGALMYMFLCALTWMLLEGYHIHRMLTEVFPSDPRRFSYLLVGYICPAIVTFIAYLYNSNGFGTADHCWLTTHDNFVWFFAGPACFIFCVNSLVLVKTLCTVYQHTSGGYLPCRHDVDSGRSIRNWVKGSLALACLLGVTWLLGLFWIKDSRSIAMAYAFTITNSLQGLFIFLFHVVFAEKMRKDFSHWMYRRGCGGGSSDSSPKRNNHPRDFMSPGLNSSSGSEFLKKRVGVTKKADYSPVAYNTNDKYLTNSDTTNRLVYNNRGMPHPNQNQIPVYQQHPHQQIYEQQGTYDYATIAYGDMHPGHMGRMAAPPAYQRLMSDGRYVSQQQLYQGWHHRPPPEFSPPPPPPVAPTNPRLYGTGSSGRRPPSSKMSDDSAYSDGGSSSMLTTEVTPQGQTVLRIDLNKPNMYCQDL</sequence>
<dbReference type="AlphaFoldDB" id="A0A8R1I026"/>
<dbReference type="GO" id="GO:0007166">
    <property type="term" value="P:cell surface receptor signaling pathway"/>
    <property type="evidence" value="ECO:0007669"/>
    <property type="project" value="InterPro"/>
</dbReference>
<evidence type="ECO:0000256" key="3">
    <source>
        <dbReference type="ARBA" id="ARBA00022475"/>
    </source>
</evidence>
<evidence type="ECO:0000256" key="5">
    <source>
        <dbReference type="ARBA" id="ARBA00022729"/>
    </source>
</evidence>
<dbReference type="GO" id="GO:0005886">
    <property type="term" value="C:plasma membrane"/>
    <property type="evidence" value="ECO:0007669"/>
    <property type="project" value="UniProtKB-SubCell"/>
</dbReference>
<evidence type="ECO:0000313" key="21">
    <source>
        <dbReference type="Proteomes" id="UP000005237"/>
    </source>
</evidence>
<evidence type="ECO:0000259" key="16">
    <source>
        <dbReference type="PROSITE" id="PS50221"/>
    </source>
</evidence>
<evidence type="ECO:0000313" key="20">
    <source>
        <dbReference type="EnsemblMetazoa" id="CJA16988a.1"/>
    </source>
</evidence>
<dbReference type="SMART" id="SM00008">
    <property type="entry name" value="HormR"/>
    <property type="match status" value="1"/>
</dbReference>
<dbReference type="SMART" id="SM00303">
    <property type="entry name" value="GPS"/>
    <property type="match status" value="1"/>
</dbReference>
<evidence type="ECO:0000256" key="15">
    <source>
        <dbReference type="SAM" id="SignalP"/>
    </source>
</evidence>
<dbReference type="SUPFAM" id="SSF111418">
    <property type="entry name" value="Hormone receptor domain"/>
    <property type="match status" value="1"/>
</dbReference>
<dbReference type="CDD" id="cd15440">
    <property type="entry name" value="7tmB2_latrophilin-like_invertebrate"/>
    <property type="match status" value="1"/>
</dbReference>
<feature type="transmembrane region" description="Helical" evidence="14">
    <location>
        <begin position="558"/>
        <end position="581"/>
    </location>
</feature>
<dbReference type="Proteomes" id="UP000005237">
    <property type="component" value="Unassembled WGS sequence"/>
</dbReference>
<feature type="transmembrane region" description="Helical" evidence="14">
    <location>
        <begin position="776"/>
        <end position="800"/>
    </location>
</feature>
<dbReference type="GO" id="GO:0004175">
    <property type="term" value="F:endopeptidase activity"/>
    <property type="evidence" value="ECO:0007669"/>
    <property type="project" value="EnsemblMetazoa"/>
</dbReference>
<dbReference type="PROSITE" id="PS50221">
    <property type="entry name" value="GAIN_B"/>
    <property type="match status" value="1"/>
</dbReference>
<dbReference type="PROSITE" id="PS50261">
    <property type="entry name" value="G_PROTEIN_RECEP_F2_4"/>
    <property type="match status" value="1"/>
</dbReference>
<feature type="compositionally biased region" description="Low complexity" evidence="13">
    <location>
        <begin position="987"/>
        <end position="1009"/>
    </location>
</feature>
<proteinExistence type="inferred from homology"/>
<dbReference type="Pfam" id="PF01825">
    <property type="entry name" value="GPS"/>
    <property type="match status" value="1"/>
</dbReference>
<dbReference type="InterPro" id="IPR046338">
    <property type="entry name" value="GAIN_dom_sf"/>
</dbReference>
<evidence type="ECO:0000256" key="6">
    <source>
        <dbReference type="ARBA" id="ARBA00022734"/>
    </source>
</evidence>
<evidence type="ECO:0000256" key="10">
    <source>
        <dbReference type="ARBA" id="ARBA00023157"/>
    </source>
</evidence>
<feature type="compositionally biased region" description="Pro residues" evidence="13">
    <location>
        <begin position="964"/>
        <end position="976"/>
    </location>
</feature>
<dbReference type="Gene3D" id="2.60.220.50">
    <property type="match status" value="1"/>
</dbReference>